<name>A0A0L0N1U7_TOLOC</name>
<sequence>MAYEPRGDHGDRGGQDGAYLKVRGRTTNTSRRGESQHVPHRPEAKSLWTVLVALSRPVPANVIAFLSVETPRSYALE</sequence>
<evidence type="ECO:0000313" key="2">
    <source>
        <dbReference type="EMBL" id="KND87999.1"/>
    </source>
</evidence>
<dbReference type="EMBL" id="LFRF01000030">
    <property type="protein sequence ID" value="KND87999.1"/>
    <property type="molecule type" value="Genomic_DNA"/>
</dbReference>
<organism evidence="2 3">
    <name type="scientific">Tolypocladium ophioglossoides (strain CBS 100239)</name>
    <name type="common">Snaketongue truffleclub</name>
    <name type="synonym">Elaphocordyceps ophioglossoides</name>
    <dbReference type="NCBI Taxonomy" id="1163406"/>
    <lineage>
        <taxon>Eukaryota</taxon>
        <taxon>Fungi</taxon>
        <taxon>Dikarya</taxon>
        <taxon>Ascomycota</taxon>
        <taxon>Pezizomycotina</taxon>
        <taxon>Sordariomycetes</taxon>
        <taxon>Hypocreomycetidae</taxon>
        <taxon>Hypocreales</taxon>
        <taxon>Ophiocordycipitaceae</taxon>
        <taxon>Tolypocladium</taxon>
    </lineage>
</organism>
<proteinExistence type="predicted"/>
<comment type="caution">
    <text evidence="2">The sequence shown here is derived from an EMBL/GenBank/DDBJ whole genome shotgun (WGS) entry which is preliminary data.</text>
</comment>
<keyword evidence="3" id="KW-1185">Reference proteome</keyword>
<accession>A0A0L0N1U7</accession>
<evidence type="ECO:0000313" key="3">
    <source>
        <dbReference type="Proteomes" id="UP000036947"/>
    </source>
</evidence>
<evidence type="ECO:0000256" key="1">
    <source>
        <dbReference type="SAM" id="MobiDB-lite"/>
    </source>
</evidence>
<dbReference type="Proteomes" id="UP000036947">
    <property type="component" value="Unassembled WGS sequence"/>
</dbReference>
<gene>
    <name evidence="2" type="ORF">TOPH_07364</name>
</gene>
<protein>
    <submittedName>
        <fullName evidence="2">Uncharacterized protein</fullName>
    </submittedName>
</protein>
<feature type="compositionally biased region" description="Basic and acidic residues" evidence="1">
    <location>
        <begin position="31"/>
        <end position="42"/>
    </location>
</feature>
<dbReference type="AlphaFoldDB" id="A0A0L0N1U7"/>
<reference evidence="2 3" key="1">
    <citation type="journal article" date="2015" name="BMC Genomics">
        <title>The genome of the truffle-parasite Tolypocladium ophioglossoides and the evolution of antifungal peptaibiotics.</title>
        <authorList>
            <person name="Quandt C.A."/>
            <person name="Bushley K.E."/>
            <person name="Spatafora J.W."/>
        </authorList>
    </citation>
    <scope>NUCLEOTIDE SEQUENCE [LARGE SCALE GENOMIC DNA]</scope>
    <source>
        <strain evidence="2 3">CBS 100239</strain>
    </source>
</reference>
<feature type="compositionally biased region" description="Basic and acidic residues" evidence="1">
    <location>
        <begin position="1"/>
        <end position="14"/>
    </location>
</feature>
<feature type="region of interest" description="Disordered" evidence="1">
    <location>
        <begin position="1"/>
        <end position="42"/>
    </location>
</feature>